<evidence type="ECO:0000259" key="3">
    <source>
        <dbReference type="SMART" id="SM00954"/>
    </source>
</evidence>
<dbReference type="CDD" id="cd05399">
    <property type="entry name" value="NT_Rel-Spo_like"/>
    <property type="match status" value="1"/>
</dbReference>
<dbReference type="InterPro" id="IPR052366">
    <property type="entry name" value="GTP_Pyrophosphokinase"/>
</dbReference>
<name>A0A8J3ENA4_9BACL</name>
<gene>
    <name evidence="4" type="ORF">GCM10007096_37090</name>
</gene>
<protein>
    <submittedName>
        <fullName evidence="4">GTP pyrophosphokinase</fullName>
    </submittedName>
</protein>
<feature type="coiled-coil region" evidence="2">
    <location>
        <begin position="189"/>
        <end position="216"/>
    </location>
</feature>
<dbReference type="Proteomes" id="UP000656813">
    <property type="component" value="Unassembled WGS sequence"/>
</dbReference>
<accession>A0A8J3ENA4</accession>
<sequence>MTTLFDANINQLKAIKVELTRFIMSYKFALDEMMTKINILKEEFNYIHDYNPIEHIKSRIKSPESLLDKMYRKGLPFSTQAIRENIKDIAGIRIVCSFISDIYALSDMLQKQADIKIIETKDYIKNPKPNGYKSLHLILEIPVFMSDREEHLPVEIQIRTVAMDFWASLEHKIYYKFDEAVPKEMTDELKATARLAADLDQRMENLHKEVNTIKDSHEAEDTLNSLQSAKGGYQLPLNLLKSFINEAE</sequence>
<comment type="caution">
    <text evidence="4">The sequence shown here is derived from an EMBL/GenBank/DDBJ whole genome shotgun (WGS) entry which is preliminary data.</text>
</comment>
<feature type="domain" description="RelA/SpoT" evidence="3">
    <location>
        <begin position="58"/>
        <end position="181"/>
    </location>
</feature>
<dbReference type="UniPathway" id="UPA00908">
    <property type="reaction ID" value="UER00884"/>
</dbReference>
<evidence type="ECO:0000313" key="5">
    <source>
        <dbReference type="Proteomes" id="UP000656813"/>
    </source>
</evidence>
<dbReference type="Pfam" id="PF04607">
    <property type="entry name" value="RelA_SpoT"/>
    <property type="match status" value="1"/>
</dbReference>
<organism evidence="4 5">
    <name type="scientific">Pullulanibacillus pueri</name>
    <dbReference type="NCBI Taxonomy" id="1437324"/>
    <lineage>
        <taxon>Bacteria</taxon>
        <taxon>Bacillati</taxon>
        <taxon>Bacillota</taxon>
        <taxon>Bacilli</taxon>
        <taxon>Bacillales</taxon>
        <taxon>Sporolactobacillaceae</taxon>
        <taxon>Pullulanibacillus</taxon>
    </lineage>
</organism>
<comment type="pathway">
    <text evidence="1">Purine metabolism; ppGpp biosynthesis; ppGpp from GTP: step 1/2.</text>
</comment>
<dbReference type="SUPFAM" id="SSF81301">
    <property type="entry name" value="Nucleotidyltransferase"/>
    <property type="match status" value="1"/>
</dbReference>
<dbReference type="Gene3D" id="3.30.460.10">
    <property type="entry name" value="Beta Polymerase, domain 2"/>
    <property type="match status" value="1"/>
</dbReference>
<proteinExistence type="predicted"/>
<dbReference type="AlphaFoldDB" id="A0A8J3ENA4"/>
<evidence type="ECO:0000256" key="1">
    <source>
        <dbReference type="ARBA" id="ARBA00004976"/>
    </source>
</evidence>
<keyword evidence="2" id="KW-0175">Coiled coil</keyword>
<dbReference type="InterPro" id="IPR007685">
    <property type="entry name" value="RelA_SpoT"/>
</dbReference>
<dbReference type="RefSeq" id="WP_188498872.1">
    <property type="nucleotide sequence ID" value="NZ_BMFV01000038.1"/>
</dbReference>
<dbReference type="Gene3D" id="1.10.287.860">
    <property type="entry name" value="Nucleotidyltransferase"/>
    <property type="match status" value="1"/>
</dbReference>
<dbReference type="InterPro" id="IPR043519">
    <property type="entry name" value="NT_sf"/>
</dbReference>
<reference evidence="4" key="2">
    <citation type="submission" date="2020-09" db="EMBL/GenBank/DDBJ databases">
        <authorList>
            <person name="Sun Q."/>
            <person name="Zhou Y."/>
        </authorList>
    </citation>
    <scope>NUCLEOTIDE SEQUENCE</scope>
    <source>
        <strain evidence="4">CGMCC 1.12777</strain>
    </source>
</reference>
<dbReference type="GO" id="GO:0015970">
    <property type="term" value="P:guanosine tetraphosphate biosynthetic process"/>
    <property type="evidence" value="ECO:0007669"/>
    <property type="project" value="UniProtKB-UniPathway"/>
</dbReference>
<evidence type="ECO:0000313" key="4">
    <source>
        <dbReference type="EMBL" id="GGH87326.1"/>
    </source>
</evidence>
<dbReference type="PANTHER" id="PTHR47837">
    <property type="entry name" value="GTP PYROPHOSPHOKINASE YJBM"/>
    <property type="match status" value="1"/>
</dbReference>
<reference evidence="4" key="1">
    <citation type="journal article" date="2014" name="Int. J. Syst. Evol. Microbiol.">
        <title>Complete genome sequence of Corynebacterium casei LMG S-19264T (=DSM 44701T), isolated from a smear-ripened cheese.</title>
        <authorList>
            <consortium name="US DOE Joint Genome Institute (JGI-PGF)"/>
            <person name="Walter F."/>
            <person name="Albersmeier A."/>
            <person name="Kalinowski J."/>
            <person name="Ruckert C."/>
        </authorList>
    </citation>
    <scope>NUCLEOTIDE SEQUENCE</scope>
    <source>
        <strain evidence="4">CGMCC 1.12777</strain>
    </source>
</reference>
<keyword evidence="5" id="KW-1185">Reference proteome</keyword>
<dbReference type="PANTHER" id="PTHR47837:SF2">
    <property type="entry name" value="GTP PYROPHOSPHOKINASE YWAC"/>
    <property type="match status" value="1"/>
</dbReference>
<dbReference type="SMART" id="SM00954">
    <property type="entry name" value="RelA_SpoT"/>
    <property type="match status" value="1"/>
</dbReference>
<dbReference type="EMBL" id="BMFV01000038">
    <property type="protein sequence ID" value="GGH87326.1"/>
    <property type="molecule type" value="Genomic_DNA"/>
</dbReference>
<evidence type="ECO:0000256" key="2">
    <source>
        <dbReference type="SAM" id="Coils"/>
    </source>
</evidence>